<keyword evidence="3 4" id="KW-0408">Iron</keyword>
<name>A0A517U4F7_9BACT</name>
<dbReference type="PROSITE" id="PS51007">
    <property type="entry name" value="CYTC"/>
    <property type="match status" value="1"/>
</dbReference>
<dbReference type="AlphaFoldDB" id="A0A517U4F7"/>
<dbReference type="GO" id="GO:0046872">
    <property type="term" value="F:metal ion binding"/>
    <property type="evidence" value="ECO:0007669"/>
    <property type="project" value="UniProtKB-KW"/>
</dbReference>
<dbReference type="Pfam" id="PF07587">
    <property type="entry name" value="PSD1"/>
    <property type="match status" value="1"/>
</dbReference>
<feature type="domain" description="Cytochrome c" evidence="5">
    <location>
        <begin position="63"/>
        <end position="153"/>
    </location>
</feature>
<reference evidence="6 7" key="1">
    <citation type="submission" date="2019-02" db="EMBL/GenBank/DDBJ databases">
        <title>Deep-cultivation of Planctomycetes and their phenomic and genomic characterization uncovers novel biology.</title>
        <authorList>
            <person name="Wiegand S."/>
            <person name="Jogler M."/>
            <person name="Boedeker C."/>
            <person name="Pinto D."/>
            <person name="Vollmers J."/>
            <person name="Rivas-Marin E."/>
            <person name="Kohn T."/>
            <person name="Peeters S.H."/>
            <person name="Heuer A."/>
            <person name="Rast P."/>
            <person name="Oberbeckmann S."/>
            <person name="Bunk B."/>
            <person name="Jeske O."/>
            <person name="Meyerdierks A."/>
            <person name="Storesund J.E."/>
            <person name="Kallscheuer N."/>
            <person name="Luecker S."/>
            <person name="Lage O.M."/>
            <person name="Pohl T."/>
            <person name="Merkel B.J."/>
            <person name="Hornburger P."/>
            <person name="Mueller R.-W."/>
            <person name="Bruemmer F."/>
            <person name="Labrenz M."/>
            <person name="Spormann A.M."/>
            <person name="Op den Camp H."/>
            <person name="Overmann J."/>
            <person name="Amann R."/>
            <person name="Jetten M.S.M."/>
            <person name="Mascher T."/>
            <person name="Medema M.H."/>
            <person name="Devos D.P."/>
            <person name="Kaster A.-K."/>
            <person name="Ovreas L."/>
            <person name="Rohde M."/>
            <person name="Galperin M.Y."/>
            <person name="Jogler C."/>
        </authorList>
    </citation>
    <scope>NUCLEOTIDE SEQUENCE [LARGE SCALE GENOMIC DNA]</scope>
    <source>
        <strain evidence="6 7">I41</strain>
    </source>
</reference>
<evidence type="ECO:0000256" key="3">
    <source>
        <dbReference type="ARBA" id="ARBA00023004"/>
    </source>
</evidence>
<evidence type="ECO:0000256" key="2">
    <source>
        <dbReference type="ARBA" id="ARBA00022723"/>
    </source>
</evidence>
<evidence type="ECO:0000256" key="1">
    <source>
        <dbReference type="ARBA" id="ARBA00022617"/>
    </source>
</evidence>
<dbReference type="EMBL" id="CP036339">
    <property type="protein sequence ID" value="QDT75513.1"/>
    <property type="molecule type" value="Genomic_DNA"/>
</dbReference>
<dbReference type="GO" id="GO:0020037">
    <property type="term" value="F:heme binding"/>
    <property type="evidence" value="ECO:0007669"/>
    <property type="project" value="InterPro"/>
</dbReference>
<dbReference type="InterPro" id="IPR011429">
    <property type="entry name" value="Cyt_c_Planctomycete-type"/>
</dbReference>
<organism evidence="6 7">
    <name type="scientific">Lacipirellula limnantheis</name>
    <dbReference type="NCBI Taxonomy" id="2528024"/>
    <lineage>
        <taxon>Bacteria</taxon>
        <taxon>Pseudomonadati</taxon>
        <taxon>Planctomycetota</taxon>
        <taxon>Planctomycetia</taxon>
        <taxon>Pirellulales</taxon>
        <taxon>Lacipirellulaceae</taxon>
        <taxon>Lacipirellula</taxon>
    </lineage>
</organism>
<dbReference type="SUPFAM" id="SSF46626">
    <property type="entry name" value="Cytochrome c"/>
    <property type="match status" value="1"/>
</dbReference>
<dbReference type="InterPro" id="IPR036909">
    <property type="entry name" value="Cyt_c-like_dom_sf"/>
</dbReference>
<evidence type="ECO:0000256" key="4">
    <source>
        <dbReference type="PROSITE-ProRule" id="PRU00433"/>
    </source>
</evidence>
<dbReference type="InterPro" id="IPR009056">
    <property type="entry name" value="Cyt_c-like_dom"/>
</dbReference>
<proteinExistence type="predicted"/>
<sequence length="932" mass="102058">MPNLHLLRWMSRSRRPGGVRSGALERLLCVAIGGALGAGVALAAAVVAAGGDAAEVGGAERVDYARDVKPIFAARCVACHGALKQEAGLRLDTGEFARRGGDSGAVLAPGDAAGSLLVARVTAADLAERMPPEGEALAPEQTALLAAWIAQGAASPADERPDTDPREHWAFRPLVRPATPHVGDGGWGRNPIDAFVADYQQRHGLRPQVEATRGELVRRLYFDLLGLPPTPAELASLDADQSPDWYERLADRLLADPRHGQRWARHWMDVWRYSDWWGLGEQLRNSQPHIWHWRDWIVESLNADLPYDEMVRLMLAADELHPNDLDKLRASGFLARNYVLFNRTQWMDETVEHVGKAFLGLTFNCAKCHDHKYDPIAQVDYYRMRAFFEPYHVRLDVVPGEADLGRDGIPRAFDGAGDAPTYLFVRGQETQPDKSQAILPGVPELLAFRELNVQPVSLPVEAWQPERRAWVREAYLAAAAKRVAAAEADLAAVLSRGATTEVAAEEALANAQQRAAEQALVAAVMERRSVETRCQAMAAGWAAADDQTQAATADTRALAAAAVAAERQAAVAQASSRLADVELRLLRAAAEAKAPLETELNTARQALEEAKKLAAAPAAEADRFTPLVGAKWTPTRFLNSTADDPTVTGAPQSTGRRRALAEWITDPQNPLTARVAVNHLWARHLGTPLVATTFDFGRKGNPPTHVELLDWLAAELIESGWSMKHVHRLIVNSATYRLSSSVAARETNRASDPDNAGWWRRTPIRLESQAVRDSILALAGTLDLTPGGPPVPPAEQAASRRRSLYFFHSNNERQMFLTAFDEASVSECYRREESIVPQQALALTNSELVLDSSKVIAEQLAQVEDGGAVNDDATFVRRAFRTLLGIDASDAEVAFSVQALAAWRQIPEQTERSPRANLVWVLLNHNDFVTLR</sequence>
<dbReference type="PANTHER" id="PTHR35889:SF3">
    <property type="entry name" value="F-BOX DOMAIN-CONTAINING PROTEIN"/>
    <property type="match status" value="1"/>
</dbReference>
<dbReference type="GO" id="GO:0009055">
    <property type="term" value="F:electron transfer activity"/>
    <property type="evidence" value="ECO:0007669"/>
    <property type="project" value="InterPro"/>
</dbReference>
<gene>
    <name evidence="6" type="ORF">I41_47240</name>
</gene>
<accession>A0A517U4F7</accession>
<protein>
    <submittedName>
        <fullName evidence="6">Planctomycete cytochrome C</fullName>
    </submittedName>
</protein>
<keyword evidence="2 4" id="KW-0479">Metal-binding</keyword>
<dbReference type="Pfam" id="PF07635">
    <property type="entry name" value="PSCyt1"/>
    <property type="match status" value="1"/>
</dbReference>
<evidence type="ECO:0000313" key="6">
    <source>
        <dbReference type="EMBL" id="QDT75513.1"/>
    </source>
</evidence>
<evidence type="ECO:0000259" key="5">
    <source>
        <dbReference type="PROSITE" id="PS51007"/>
    </source>
</evidence>
<dbReference type="Gene3D" id="1.10.760.10">
    <property type="entry name" value="Cytochrome c-like domain"/>
    <property type="match status" value="1"/>
</dbReference>
<dbReference type="Proteomes" id="UP000317909">
    <property type="component" value="Chromosome"/>
</dbReference>
<dbReference type="KEGG" id="llh:I41_47240"/>
<dbReference type="PANTHER" id="PTHR35889">
    <property type="entry name" value="CYCLOINULO-OLIGOSACCHARIDE FRUCTANOTRANSFERASE-RELATED"/>
    <property type="match status" value="1"/>
</dbReference>
<dbReference type="InterPro" id="IPR011444">
    <property type="entry name" value="DUF1549"/>
</dbReference>
<dbReference type="Pfam" id="PF07583">
    <property type="entry name" value="PSCyt2"/>
    <property type="match status" value="1"/>
</dbReference>
<keyword evidence="1 4" id="KW-0349">Heme</keyword>
<dbReference type="InterPro" id="IPR022655">
    <property type="entry name" value="DUF1553"/>
</dbReference>
<evidence type="ECO:0000313" key="7">
    <source>
        <dbReference type="Proteomes" id="UP000317909"/>
    </source>
</evidence>
<keyword evidence="7" id="KW-1185">Reference proteome</keyword>